<dbReference type="RefSeq" id="WP_196765653.1">
    <property type="nucleotide sequence ID" value="NZ_AQHB01000022.1"/>
</dbReference>
<evidence type="ECO:0000313" key="2">
    <source>
        <dbReference type="EMBL" id="KZN41529.1"/>
    </source>
</evidence>
<proteinExistence type="predicted"/>
<name>A0A162A1N4_9GAMM</name>
<protein>
    <recommendedName>
        <fullName evidence="1">Immunity protein 35 domain-containing protein</fullName>
    </recommendedName>
</protein>
<comment type="caution">
    <text evidence="2">The sequence shown here is derived from an EMBL/GenBank/DDBJ whole genome shotgun (WGS) entry which is preliminary data.</text>
</comment>
<dbReference type="PATRIC" id="fig|1365250.3.peg.1210"/>
<dbReference type="EMBL" id="AUYB01000086">
    <property type="protein sequence ID" value="KZN41529.1"/>
    <property type="molecule type" value="Genomic_DNA"/>
</dbReference>
<evidence type="ECO:0000259" key="1">
    <source>
        <dbReference type="Pfam" id="PF15567"/>
    </source>
</evidence>
<dbReference type="InterPro" id="IPR029082">
    <property type="entry name" value="Imm35"/>
</dbReference>
<dbReference type="Proteomes" id="UP000076643">
    <property type="component" value="Unassembled WGS sequence"/>
</dbReference>
<gene>
    <name evidence="2" type="ORF">N475_10685</name>
</gene>
<dbReference type="Pfam" id="PF15567">
    <property type="entry name" value="Imm35"/>
    <property type="match status" value="1"/>
</dbReference>
<keyword evidence="3" id="KW-1185">Reference proteome</keyword>
<accession>A0A162A1N4</accession>
<feature type="domain" description="Immunity protein 35" evidence="1">
    <location>
        <begin position="28"/>
        <end position="76"/>
    </location>
</feature>
<dbReference type="GeneID" id="57361308"/>
<evidence type="ECO:0000313" key="3">
    <source>
        <dbReference type="Proteomes" id="UP000076643"/>
    </source>
</evidence>
<sequence>MSMNLVEAEKIVLSELAKPSISNGIEVGLLTDETIEKDWGWVFFYQSIDFIKSGDFLDMLGGNAPIMINKRTGELIHTGTAYEVNYYIKEYEGSL</sequence>
<dbReference type="AlphaFoldDB" id="A0A162A1N4"/>
<reference evidence="2 3" key="1">
    <citation type="submission" date="2013-07" db="EMBL/GenBank/DDBJ databases">
        <title>Comparative Genomic and Metabolomic Analysis of Twelve Strains of Pseudoalteromonas luteoviolacea.</title>
        <authorList>
            <person name="Vynne N.G."/>
            <person name="Mansson M."/>
            <person name="Gram L."/>
        </authorList>
    </citation>
    <scope>NUCLEOTIDE SEQUENCE [LARGE SCALE GENOMIC DNA]</scope>
    <source>
        <strain evidence="2 3">DSM 6061</strain>
    </source>
</reference>
<organism evidence="2 3">
    <name type="scientific">Pseudoalteromonas luteoviolacea DSM 6061</name>
    <dbReference type="NCBI Taxonomy" id="1365250"/>
    <lineage>
        <taxon>Bacteria</taxon>
        <taxon>Pseudomonadati</taxon>
        <taxon>Pseudomonadota</taxon>
        <taxon>Gammaproteobacteria</taxon>
        <taxon>Alteromonadales</taxon>
        <taxon>Pseudoalteromonadaceae</taxon>
        <taxon>Pseudoalteromonas</taxon>
    </lineage>
</organism>